<feature type="region of interest" description="Disordered" evidence="1">
    <location>
        <begin position="24"/>
        <end position="59"/>
    </location>
</feature>
<comment type="caution">
    <text evidence="2">The sequence shown here is derived from an EMBL/GenBank/DDBJ whole genome shotgun (WGS) entry which is preliminary data.</text>
</comment>
<feature type="compositionally biased region" description="Polar residues" evidence="1">
    <location>
        <begin position="24"/>
        <end position="39"/>
    </location>
</feature>
<protein>
    <submittedName>
        <fullName evidence="2">Uncharacterized protein</fullName>
    </submittedName>
</protein>
<sequence>MTAQLEVSQVMNMHSISNLRIQGFFSRTSPSRPGTSAKSESFRSRKRKITTSRIRATAE</sequence>
<keyword evidence="3" id="KW-1185">Reference proteome</keyword>
<evidence type="ECO:0000313" key="2">
    <source>
        <dbReference type="EMBL" id="KAK6495749.1"/>
    </source>
</evidence>
<accession>A0AAV9VTE0</accession>
<dbReference type="Proteomes" id="UP001370758">
    <property type="component" value="Unassembled WGS sequence"/>
</dbReference>
<evidence type="ECO:0000256" key="1">
    <source>
        <dbReference type="SAM" id="MobiDB-lite"/>
    </source>
</evidence>
<gene>
    <name evidence="2" type="ORF">TWF481_002796</name>
</gene>
<dbReference type="EMBL" id="JAVHJL010000012">
    <property type="protein sequence ID" value="KAK6495749.1"/>
    <property type="molecule type" value="Genomic_DNA"/>
</dbReference>
<proteinExistence type="predicted"/>
<dbReference type="AlphaFoldDB" id="A0AAV9VTE0"/>
<reference evidence="2 3" key="1">
    <citation type="submission" date="2023-08" db="EMBL/GenBank/DDBJ databases">
        <authorList>
            <person name="Palmer J.M."/>
        </authorList>
    </citation>
    <scope>NUCLEOTIDE SEQUENCE [LARGE SCALE GENOMIC DNA]</scope>
    <source>
        <strain evidence="2 3">TWF481</strain>
    </source>
</reference>
<organism evidence="2 3">
    <name type="scientific">Arthrobotrys musiformis</name>
    <dbReference type="NCBI Taxonomy" id="47236"/>
    <lineage>
        <taxon>Eukaryota</taxon>
        <taxon>Fungi</taxon>
        <taxon>Dikarya</taxon>
        <taxon>Ascomycota</taxon>
        <taxon>Pezizomycotina</taxon>
        <taxon>Orbiliomycetes</taxon>
        <taxon>Orbiliales</taxon>
        <taxon>Orbiliaceae</taxon>
        <taxon>Arthrobotrys</taxon>
    </lineage>
</organism>
<name>A0AAV9VTE0_9PEZI</name>
<evidence type="ECO:0000313" key="3">
    <source>
        <dbReference type="Proteomes" id="UP001370758"/>
    </source>
</evidence>